<feature type="transmembrane region" description="Helical" evidence="1">
    <location>
        <begin position="316"/>
        <end position="342"/>
    </location>
</feature>
<evidence type="ECO:0000256" key="1">
    <source>
        <dbReference type="SAM" id="Phobius"/>
    </source>
</evidence>
<accession>I4B3V8</accession>
<gene>
    <name evidence="2" type="ordered locus">Turpa_1317</name>
</gene>
<dbReference type="KEGG" id="tpx:Turpa_1317"/>
<organism evidence="2 3">
    <name type="scientific">Turneriella parva (strain ATCC BAA-1111 / DSM 21527 / NCTC 11395 / H)</name>
    <name type="common">Leptospira parva</name>
    <dbReference type="NCBI Taxonomy" id="869212"/>
    <lineage>
        <taxon>Bacteria</taxon>
        <taxon>Pseudomonadati</taxon>
        <taxon>Spirochaetota</taxon>
        <taxon>Spirochaetia</taxon>
        <taxon>Leptospirales</taxon>
        <taxon>Leptospiraceae</taxon>
        <taxon>Turneriella</taxon>
    </lineage>
</organism>
<keyword evidence="1" id="KW-0812">Transmembrane</keyword>
<dbReference type="HOGENOM" id="CLU_601206_0_0_12"/>
<evidence type="ECO:0000313" key="3">
    <source>
        <dbReference type="Proteomes" id="UP000006048"/>
    </source>
</evidence>
<sequence>MEILRFIARRLYLILFIARKHFVRNALSSLGLFLSLLVVITILGVLEPIKKLIREKMESSLPPQTLRLVPDLSAMNKGGSNWSQFRKEQDNLMHITSRTLERARNWGNKGDVKSVSATQLLQQPAIGRFEDPILSQLGFSFDLVLQGVPQAQFRPMMRCKAPYSGNKIQDKDKTIDEIPVIVPESYLEIMYAYTMINGLPNISANTVIGMRLRALLGQSIVGTKWSRTEEAVLIVCGFAPPGVISALGVPLDWVQRKHRERNQKNAAMSFDQIFVEVANEKVLPGVLKAARAERLRVPEQSKKFDSILKSIEKIDMIFMIVAVVLGGLAAIALANSFALLAVQNRYEFGLYLVFGSSMFFLWFLLAIEGALWGFIHSALALALSQPALQLLQQHIADLPWLTKLSGTDLSVIQFELTSAQHAFIYATSIGISALASLVPGAIVLGRKTLALVKKD</sequence>
<dbReference type="Proteomes" id="UP000006048">
    <property type="component" value="Chromosome"/>
</dbReference>
<feature type="transmembrane region" description="Helical" evidence="1">
    <location>
        <begin position="21"/>
        <end position="46"/>
    </location>
</feature>
<evidence type="ECO:0008006" key="4">
    <source>
        <dbReference type="Google" id="ProtNLM"/>
    </source>
</evidence>
<keyword evidence="3" id="KW-1185">Reference proteome</keyword>
<evidence type="ECO:0000313" key="2">
    <source>
        <dbReference type="EMBL" id="AFM11965.1"/>
    </source>
</evidence>
<protein>
    <recommendedName>
        <fullName evidence="4">ABC3 transporter permease protein domain-containing protein</fullName>
    </recommendedName>
</protein>
<keyword evidence="1" id="KW-0472">Membrane</keyword>
<feature type="transmembrane region" description="Helical" evidence="1">
    <location>
        <begin position="422"/>
        <end position="444"/>
    </location>
</feature>
<reference evidence="2 3" key="1">
    <citation type="submission" date="2012-06" db="EMBL/GenBank/DDBJ databases">
        <title>The complete chromosome of genome of Turneriella parva DSM 21527.</title>
        <authorList>
            <consortium name="US DOE Joint Genome Institute (JGI-PGF)"/>
            <person name="Lucas S."/>
            <person name="Han J."/>
            <person name="Lapidus A."/>
            <person name="Bruce D."/>
            <person name="Goodwin L."/>
            <person name="Pitluck S."/>
            <person name="Peters L."/>
            <person name="Kyrpides N."/>
            <person name="Mavromatis K."/>
            <person name="Ivanova N."/>
            <person name="Mikhailova N."/>
            <person name="Chertkov O."/>
            <person name="Detter J.C."/>
            <person name="Tapia R."/>
            <person name="Han C."/>
            <person name="Land M."/>
            <person name="Hauser L."/>
            <person name="Markowitz V."/>
            <person name="Cheng J.-F."/>
            <person name="Hugenholtz P."/>
            <person name="Woyke T."/>
            <person name="Wu D."/>
            <person name="Gronow S."/>
            <person name="Wellnitz S."/>
            <person name="Brambilla E."/>
            <person name="Klenk H.-P."/>
            <person name="Eisen J.A."/>
        </authorList>
    </citation>
    <scope>NUCLEOTIDE SEQUENCE [LARGE SCALE GENOMIC DNA]</scope>
    <source>
        <strain evidence="3">ATCC BAA-1111 / DSM 21527 / NCTC 11395 / H</strain>
    </source>
</reference>
<dbReference type="AlphaFoldDB" id="I4B3V8"/>
<name>I4B3V8_TURPD</name>
<feature type="transmembrane region" description="Helical" evidence="1">
    <location>
        <begin position="349"/>
        <end position="375"/>
    </location>
</feature>
<dbReference type="STRING" id="869212.Turpa_1317"/>
<dbReference type="EMBL" id="CP002959">
    <property type="protein sequence ID" value="AFM11965.1"/>
    <property type="molecule type" value="Genomic_DNA"/>
</dbReference>
<keyword evidence="1" id="KW-1133">Transmembrane helix</keyword>
<dbReference type="RefSeq" id="WP_014802480.1">
    <property type="nucleotide sequence ID" value="NC_018020.1"/>
</dbReference>
<proteinExistence type="predicted"/>